<accession>A0A6M6JLD8</accession>
<dbReference type="PANTHER" id="PTHR43798">
    <property type="entry name" value="MONOACYLGLYCEROL LIPASE"/>
    <property type="match status" value="1"/>
</dbReference>
<dbReference type="AlphaFoldDB" id="A0A6M6JLD8"/>
<feature type="domain" description="AB hydrolase-1" evidence="1">
    <location>
        <begin position="7"/>
        <end position="245"/>
    </location>
</feature>
<dbReference type="RefSeq" id="WP_172161485.1">
    <property type="nucleotide sequence ID" value="NZ_CP053564.1"/>
</dbReference>
<dbReference type="Proteomes" id="UP000505377">
    <property type="component" value="Chromosome"/>
</dbReference>
<evidence type="ECO:0000313" key="2">
    <source>
        <dbReference type="EMBL" id="QJY48115.1"/>
    </source>
</evidence>
<dbReference type="EMBL" id="CP053564">
    <property type="protein sequence ID" value="QJY48115.1"/>
    <property type="molecule type" value="Genomic_DNA"/>
</dbReference>
<organism evidence="2 3">
    <name type="scientific">Pseudonocardia broussonetiae</name>
    <dbReference type="NCBI Taxonomy" id="2736640"/>
    <lineage>
        <taxon>Bacteria</taxon>
        <taxon>Bacillati</taxon>
        <taxon>Actinomycetota</taxon>
        <taxon>Actinomycetes</taxon>
        <taxon>Pseudonocardiales</taxon>
        <taxon>Pseudonocardiaceae</taxon>
        <taxon>Pseudonocardia</taxon>
    </lineage>
</organism>
<dbReference type="SUPFAM" id="SSF53474">
    <property type="entry name" value="alpha/beta-Hydrolases"/>
    <property type="match status" value="1"/>
</dbReference>
<dbReference type="Gene3D" id="3.40.50.1820">
    <property type="entry name" value="alpha/beta hydrolase"/>
    <property type="match status" value="1"/>
</dbReference>
<proteinExistence type="predicted"/>
<sequence>MSPQSPLVLVHGNPENALVWGPLLAELGRTDAFTLSPPGFGAPAPEGFATTVEGYRDWLIARLEQFGRPVDLVGHDWGGAHVVHVAMRRPDLVRSWASDALGLYAPDYVWHARAQVWQQEGAGEESVKELFGGPLEQRLAVVERIGMAGPVAERVAAGIDDGMGRAVLALLRSAAQPVMAELGRGLADAGKRPGLALIAMSDVDAASGTIDQHRAAAEAAGAEIAELAGVGHWWPVNDPRPVAAALAEFWGRLDGA</sequence>
<dbReference type="InterPro" id="IPR029058">
    <property type="entry name" value="AB_hydrolase_fold"/>
</dbReference>
<dbReference type="GO" id="GO:0016020">
    <property type="term" value="C:membrane"/>
    <property type="evidence" value="ECO:0007669"/>
    <property type="project" value="TreeGrafter"/>
</dbReference>
<keyword evidence="2" id="KW-0378">Hydrolase</keyword>
<gene>
    <name evidence="2" type="ORF">HOP40_21850</name>
</gene>
<protein>
    <submittedName>
        <fullName evidence="2">Alpha/beta fold hydrolase</fullName>
    </submittedName>
</protein>
<evidence type="ECO:0000313" key="3">
    <source>
        <dbReference type="Proteomes" id="UP000505377"/>
    </source>
</evidence>
<keyword evidence="3" id="KW-1185">Reference proteome</keyword>
<dbReference type="PANTHER" id="PTHR43798:SF33">
    <property type="entry name" value="HYDROLASE, PUTATIVE (AFU_ORTHOLOGUE AFUA_2G14860)-RELATED"/>
    <property type="match status" value="1"/>
</dbReference>
<dbReference type="GO" id="GO:0016787">
    <property type="term" value="F:hydrolase activity"/>
    <property type="evidence" value="ECO:0007669"/>
    <property type="project" value="UniProtKB-KW"/>
</dbReference>
<reference evidence="2 3" key="1">
    <citation type="submission" date="2020-05" db="EMBL/GenBank/DDBJ databases">
        <authorList>
            <person name="Mo P."/>
        </authorList>
    </citation>
    <scope>NUCLEOTIDE SEQUENCE [LARGE SCALE GENOMIC DNA]</scope>
    <source>
        <strain evidence="2 3">Gen01</strain>
    </source>
</reference>
<evidence type="ECO:0000259" key="1">
    <source>
        <dbReference type="Pfam" id="PF12697"/>
    </source>
</evidence>
<dbReference type="InterPro" id="IPR050266">
    <property type="entry name" value="AB_hydrolase_sf"/>
</dbReference>
<name>A0A6M6JLD8_9PSEU</name>
<dbReference type="InterPro" id="IPR000073">
    <property type="entry name" value="AB_hydrolase_1"/>
</dbReference>
<dbReference type="Pfam" id="PF12697">
    <property type="entry name" value="Abhydrolase_6"/>
    <property type="match status" value="1"/>
</dbReference>
<dbReference type="KEGG" id="pbro:HOP40_21850"/>